<protein>
    <submittedName>
        <fullName evidence="2">Uncharacterized protein</fullName>
    </submittedName>
</protein>
<gene>
    <name evidence="2" type="ORF">PHACADRAFT_197477</name>
</gene>
<dbReference type="HOGENOM" id="CLU_1428459_0_0_1"/>
<feature type="compositionally biased region" description="Low complexity" evidence="1">
    <location>
        <begin position="147"/>
        <end position="158"/>
    </location>
</feature>
<dbReference type="RefSeq" id="XP_007397752.1">
    <property type="nucleotide sequence ID" value="XM_007397690.1"/>
</dbReference>
<dbReference type="InParanoid" id="K5WRN5"/>
<dbReference type="EMBL" id="JH930474">
    <property type="protein sequence ID" value="EKM53047.1"/>
    <property type="molecule type" value="Genomic_DNA"/>
</dbReference>
<reference evidence="2 3" key="1">
    <citation type="journal article" date="2012" name="BMC Genomics">
        <title>Comparative genomics of the white-rot fungi, Phanerochaete carnosa and P. chrysosporium, to elucidate the genetic basis of the distinct wood types they colonize.</title>
        <authorList>
            <person name="Suzuki H."/>
            <person name="MacDonald J."/>
            <person name="Syed K."/>
            <person name="Salamov A."/>
            <person name="Hori C."/>
            <person name="Aerts A."/>
            <person name="Henrissat B."/>
            <person name="Wiebenga A."/>
            <person name="vanKuyk P.A."/>
            <person name="Barry K."/>
            <person name="Lindquist E."/>
            <person name="LaButti K."/>
            <person name="Lapidus A."/>
            <person name="Lucas S."/>
            <person name="Coutinho P."/>
            <person name="Gong Y."/>
            <person name="Samejima M."/>
            <person name="Mahadevan R."/>
            <person name="Abou-Zaid M."/>
            <person name="de Vries R.P."/>
            <person name="Igarashi K."/>
            <person name="Yadav J.S."/>
            <person name="Grigoriev I.V."/>
            <person name="Master E.R."/>
        </authorList>
    </citation>
    <scope>NUCLEOTIDE SEQUENCE [LARGE SCALE GENOMIC DNA]</scope>
    <source>
        <strain evidence="2 3">HHB-10118-sp</strain>
    </source>
</reference>
<dbReference type="AlphaFoldDB" id="K5WRN5"/>
<sequence>MNALSALKTTELTSILCKGSSALARGKRRRRLRGPGTRTASRLRDNVRALQMHKELGVVDTKQLPLGDNGAGASAGAAAEDKERAMLSGVAQREDPSTYAVTTYGTARNNPARIFQIIVIVALGVGKDYVENYYRELPQKHPQNLSQPHNPQHPVQNPEPDEILSNQSLTISARSPSENPKHHQTPWKKQ</sequence>
<proteinExistence type="predicted"/>
<feature type="compositionally biased region" description="Polar residues" evidence="1">
    <location>
        <begin position="164"/>
        <end position="178"/>
    </location>
</feature>
<organism evidence="2 3">
    <name type="scientific">Phanerochaete carnosa (strain HHB-10118-sp)</name>
    <name type="common">White-rot fungus</name>
    <name type="synonym">Peniophora carnosa</name>
    <dbReference type="NCBI Taxonomy" id="650164"/>
    <lineage>
        <taxon>Eukaryota</taxon>
        <taxon>Fungi</taxon>
        <taxon>Dikarya</taxon>
        <taxon>Basidiomycota</taxon>
        <taxon>Agaricomycotina</taxon>
        <taxon>Agaricomycetes</taxon>
        <taxon>Polyporales</taxon>
        <taxon>Phanerochaetaceae</taxon>
        <taxon>Phanerochaete</taxon>
    </lineage>
</organism>
<dbReference type="GeneID" id="18911239"/>
<evidence type="ECO:0000313" key="2">
    <source>
        <dbReference type="EMBL" id="EKM53047.1"/>
    </source>
</evidence>
<name>K5WRN5_PHACS</name>
<feature type="region of interest" description="Disordered" evidence="1">
    <location>
        <begin position="140"/>
        <end position="190"/>
    </location>
</feature>
<dbReference type="Proteomes" id="UP000008370">
    <property type="component" value="Unassembled WGS sequence"/>
</dbReference>
<evidence type="ECO:0000313" key="3">
    <source>
        <dbReference type="Proteomes" id="UP000008370"/>
    </source>
</evidence>
<dbReference type="KEGG" id="pco:PHACADRAFT_197477"/>
<keyword evidence="3" id="KW-1185">Reference proteome</keyword>
<evidence type="ECO:0000256" key="1">
    <source>
        <dbReference type="SAM" id="MobiDB-lite"/>
    </source>
</evidence>
<accession>K5WRN5</accession>